<name>A0AA96R2C0_9CAUD</name>
<evidence type="ECO:0000313" key="1">
    <source>
        <dbReference type="EMBL" id="WNO47394.1"/>
    </source>
</evidence>
<dbReference type="EMBL" id="OR481006">
    <property type="protein sequence ID" value="WNO47394.1"/>
    <property type="molecule type" value="Genomic_DNA"/>
</dbReference>
<proteinExistence type="predicted"/>
<accession>A0AA96R2C0</accession>
<organism evidence="1">
    <name type="scientific">Staphylococcus phage vB_VibM_10AMN12</name>
    <dbReference type="NCBI Taxonomy" id="3076785"/>
    <lineage>
        <taxon>Viruses</taxon>
        <taxon>Duplodnaviria</taxon>
        <taxon>Heunggongvirae</taxon>
        <taxon>Uroviricota</taxon>
        <taxon>Caudoviricetes</taxon>
    </lineage>
</organism>
<sequence>MTNNLEQMIMHLQGKVDFYENVVNTTKCEHEKGLAQKRLEYYVGGFCALSKVKQLEIIDQTEATKVWKSKQRNKIFNSY</sequence>
<reference evidence="1" key="1">
    <citation type="submission" date="2023-08" db="EMBL/GenBank/DDBJ databases">
        <authorList>
            <person name="Nazir A."/>
        </authorList>
    </citation>
    <scope>NUCLEOTIDE SEQUENCE</scope>
</reference>
<protein>
    <submittedName>
        <fullName evidence="1">Uncharacterized protein</fullName>
    </submittedName>
</protein>